<comment type="caution">
    <text evidence="4">The sequence shown here is derived from an EMBL/GenBank/DDBJ whole genome shotgun (WGS) entry which is preliminary data.</text>
</comment>
<name>A0ABY1QAC6_9BACT</name>
<dbReference type="Pfam" id="PF00115">
    <property type="entry name" value="COX1"/>
    <property type="match status" value="1"/>
</dbReference>
<feature type="transmembrane region" description="Helical" evidence="2">
    <location>
        <begin position="34"/>
        <end position="58"/>
    </location>
</feature>
<organism evidence="4 5">
    <name type="scientific">Neorhodopirellula lusitana</name>
    <dbReference type="NCBI Taxonomy" id="445327"/>
    <lineage>
        <taxon>Bacteria</taxon>
        <taxon>Pseudomonadati</taxon>
        <taxon>Planctomycetota</taxon>
        <taxon>Planctomycetia</taxon>
        <taxon>Pirellulales</taxon>
        <taxon>Pirellulaceae</taxon>
        <taxon>Neorhodopirellula</taxon>
    </lineage>
</organism>
<evidence type="ECO:0000313" key="4">
    <source>
        <dbReference type="EMBL" id="SMP60977.1"/>
    </source>
</evidence>
<keyword evidence="1" id="KW-0813">Transport</keyword>
<dbReference type="EMBL" id="FXUG01000007">
    <property type="protein sequence ID" value="SMP60977.1"/>
    <property type="molecule type" value="Genomic_DNA"/>
</dbReference>
<feature type="transmembrane region" description="Helical" evidence="2">
    <location>
        <begin position="78"/>
        <end position="101"/>
    </location>
</feature>
<evidence type="ECO:0000313" key="5">
    <source>
        <dbReference type="Proteomes" id="UP001158067"/>
    </source>
</evidence>
<dbReference type="PANTHER" id="PTHR10422">
    <property type="entry name" value="CYTOCHROME C OXIDASE SUBUNIT 1"/>
    <property type="match status" value="1"/>
</dbReference>
<feature type="transmembrane region" description="Helical" evidence="2">
    <location>
        <begin position="439"/>
        <end position="462"/>
    </location>
</feature>
<feature type="domain" description="Cytochrome oxidase subunit I profile" evidence="3">
    <location>
        <begin position="42"/>
        <end position="500"/>
    </location>
</feature>
<accession>A0ABY1QAC6</accession>
<feature type="transmembrane region" description="Helical" evidence="2">
    <location>
        <begin position="181"/>
        <end position="205"/>
    </location>
</feature>
<evidence type="ECO:0000259" key="3">
    <source>
        <dbReference type="PROSITE" id="PS50855"/>
    </source>
</evidence>
<protein>
    <submittedName>
        <fullName evidence="4">Cytochrome c oxidase cbb3-type subunit 1</fullName>
    </submittedName>
</protein>
<feature type="transmembrane region" description="Helical" evidence="2">
    <location>
        <begin position="279"/>
        <end position="301"/>
    </location>
</feature>
<dbReference type="Gene3D" id="1.20.210.10">
    <property type="entry name" value="Cytochrome c oxidase-like, subunit I domain"/>
    <property type="match status" value="1"/>
</dbReference>
<keyword evidence="2" id="KW-1133">Transmembrane helix</keyword>
<evidence type="ECO:0000256" key="2">
    <source>
        <dbReference type="SAM" id="Phobius"/>
    </source>
</evidence>
<feature type="transmembrane region" description="Helical" evidence="2">
    <location>
        <begin position="362"/>
        <end position="383"/>
    </location>
</feature>
<feature type="transmembrane region" description="Helical" evidence="2">
    <location>
        <begin position="145"/>
        <end position="169"/>
    </location>
</feature>
<dbReference type="SUPFAM" id="SSF81442">
    <property type="entry name" value="Cytochrome c oxidase subunit I-like"/>
    <property type="match status" value="1"/>
</dbReference>
<dbReference type="PANTHER" id="PTHR10422:SF29">
    <property type="entry name" value="CYTOCHROME C OXIDASE SUBUNIT 1 HOMOLOG, BACTEROID"/>
    <property type="match status" value="1"/>
</dbReference>
<keyword evidence="1" id="KW-0249">Electron transport</keyword>
<gene>
    <name evidence="4" type="ORF">SAMN06265222_10732</name>
</gene>
<feature type="transmembrane region" description="Helical" evidence="2">
    <location>
        <begin position="113"/>
        <end position="133"/>
    </location>
</feature>
<dbReference type="InterPro" id="IPR000883">
    <property type="entry name" value="Cyt_C_Oxase_1"/>
</dbReference>
<sequence length="500" mass="56359">MSSGKMASGPQHTFDTMDVNVRADIDRSCREVVLLWYASSVFWLLLGSTLALIASIKLHTPGFLADSEWLTFGRVRPAHLNTMIYGWASMSGMGTLLWLMARLCKIPLPWREGLMVAGLYWNAMVAIGTWQILIGNGTSIEWLEFPWWISIPLGATFLVVIALTIKMLRERREKHLYVSQWYLFGSTIWFPFLYIGATILIHSPAAVGVAKGTANWWFAHNVLGLWLTPIGLASAYYFIPKVLGRPIHSYYLSIIGFWTLALFYNWAGTHHLIGGPLPAWLVTVGTVGSMMMFVPVITVAVNHHLTMVGNFSKLRISPTLRFVVFGAMSYTAVSVQGSLQALRSLNEVSHFTHYTIAHAHLGVYSFFTMIAFGSMYYVMPRLVEREWISSRLIKVHFWCCAIGIAMYWVGLTIGGWLQGTWMNNPDIPFMDIVGWMIPYLWSRSIAGILMTIGHFAFGILVWKMLRREGGWLVEPTLFVSRKEAAEAVHDAAPAIEGVYE</sequence>
<proteinExistence type="predicted"/>
<feature type="transmembrane region" description="Helical" evidence="2">
    <location>
        <begin position="217"/>
        <end position="238"/>
    </location>
</feature>
<dbReference type="InterPro" id="IPR036927">
    <property type="entry name" value="Cyt_c_oxase-like_su1_sf"/>
</dbReference>
<dbReference type="RefSeq" id="WP_283433116.1">
    <property type="nucleotide sequence ID" value="NZ_FXUG01000007.1"/>
</dbReference>
<keyword evidence="2" id="KW-0812">Transmembrane</keyword>
<dbReference type="PROSITE" id="PS50855">
    <property type="entry name" value="COX1"/>
    <property type="match status" value="1"/>
</dbReference>
<feature type="transmembrane region" description="Helical" evidence="2">
    <location>
        <begin position="322"/>
        <end position="342"/>
    </location>
</feature>
<feature type="transmembrane region" description="Helical" evidence="2">
    <location>
        <begin position="250"/>
        <end position="267"/>
    </location>
</feature>
<dbReference type="Proteomes" id="UP001158067">
    <property type="component" value="Unassembled WGS sequence"/>
</dbReference>
<keyword evidence="1" id="KW-0679">Respiratory chain</keyword>
<evidence type="ECO:0000256" key="1">
    <source>
        <dbReference type="ARBA" id="ARBA00022660"/>
    </source>
</evidence>
<feature type="transmembrane region" description="Helical" evidence="2">
    <location>
        <begin position="395"/>
        <end position="419"/>
    </location>
</feature>
<dbReference type="InterPro" id="IPR023616">
    <property type="entry name" value="Cyt_c_oxase-like_su1_dom"/>
</dbReference>
<keyword evidence="2" id="KW-0472">Membrane</keyword>
<keyword evidence="5" id="KW-1185">Reference proteome</keyword>
<reference evidence="4 5" key="1">
    <citation type="submission" date="2017-05" db="EMBL/GenBank/DDBJ databases">
        <authorList>
            <person name="Varghese N."/>
            <person name="Submissions S."/>
        </authorList>
    </citation>
    <scope>NUCLEOTIDE SEQUENCE [LARGE SCALE GENOMIC DNA]</scope>
    <source>
        <strain evidence="4 5">DSM 25457</strain>
    </source>
</reference>